<dbReference type="GO" id="GO:0005524">
    <property type="term" value="F:ATP binding"/>
    <property type="evidence" value="ECO:0007669"/>
    <property type="project" value="InterPro"/>
</dbReference>
<accession>A0A9P7Y3W8</accession>
<dbReference type="GO" id="GO:0004672">
    <property type="term" value="F:protein kinase activity"/>
    <property type="evidence" value="ECO:0007669"/>
    <property type="project" value="InterPro"/>
</dbReference>
<evidence type="ECO:0000313" key="2">
    <source>
        <dbReference type="EMBL" id="KAG9070861.1"/>
    </source>
</evidence>
<dbReference type="InterPro" id="IPR000719">
    <property type="entry name" value="Prot_kinase_dom"/>
</dbReference>
<dbReference type="PANTHER" id="PTHR12984">
    <property type="entry name" value="SCY1-RELATED S/T PROTEIN KINASE-LIKE"/>
    <property type="match status" value="1"/>
</dbReference>
<sequence>MGASESKQGISGTAAASEGSSKAKLTFPQNTQPLQVTTIYTLRDAYFGKRLVSAFTYDPSQLELDNKQEFLPKAIKVKFPYAIWTPKLKTIRHPSVLRFIDCKASSAGFHLITERVVPLTVEYLEEISEDEILVGLYDIMVALHFLHSQCHISHNNVKMGSIFVSNGRWVLGGMEFTGTVAESKETGLTSVLSQELVPPEHQGKPTKTTQEVQLPHAVDVWQYGKFVEKLVQDGLLHFGTTALPLNAMLQADPMKRPSGDAILESDLFLRNNTVSVVRYCRLKGLDKLQNAEWSQYVFHATFGVT</sequence>
<proteinExistence type="predicted"/>
<dbReference type="InterPro" id="IPR011009">
    <property type="entry name" value="Kinase-like_dom_sf"/>
</dbReference>
<dbReference type="SUPFAM" id="SSF56112">
    <property type="entry name" value="Protein kinase-like (PK-like)"/>
    <property type="match status" value="1"/>
</dbReference>
<dbReference type="Gene3D" id="1.10.510.10">
    <property type="entry name" value="Transferase(Phosphotransferase) domain 1"/>
    <property type="match status" value="1"/>
</dbReference>
<dbReference type="EMBL" id="JAHRHY010000003">
    <property type="protein sequence ID" value="KAG9070861.1"/>
    <property type="molecule type" value="Genomic_DNA"/>
</dbReference>
<dbReference type="AlphaFoldDB" id="A0A9P7Y3W8"/>
<dbReference type="OrthoDB" id="447103at2759"/>
<feature type="domain" description="Protein kinase" evidence="1">
    <location>
        <begin position="36"/>
        <end position="305"/>
    </location>
</feature>
<organism evidence="2 3">
    <name type="scientific">Linnemannia hyalina</name>
    <dbReference type="NCBI Taxonomy" id="64524"/>
    <lineage>
        <taxon>Eukaryota</taxon>
        <taxon>Fungi</taxon>
        <taxon>Fungi incertae sedis</taxon>
        <taxon>Mucoromycota</taxon>
        <taxon>Mortierellomycotina</taxon>
        <taxon>Mortierellomycetes</taxon>
        <taxon>Mortierellales</taxon>
        <taxon>Mortierellaceae</taxon>
        <taxon>Linnemannia</taxon>
    </lineage>
</organism>
<gene>
    <name evidence="2" type="primary">SCYL3</name>
    <name evidence="2" type="ORF">KI688_008402</name>
</gene>
<name>A0A9P7Y3W8_9FUNG</name>
<comment type="caution">
    <text evidence="2">The sequence shown here is derived from an EMBL/GenBank/DDBJ whole genome shotgun (WGS) entry which is preliminary data.</text>
</comment>
<dbReference type="Proteomes" id="UP000707451">
    <property type="component" value="Unassembled WGS sequence"/>
</dbReference>
<dbReference type="InterPro" id="IPR051177">
    <property type="entry name" value="CIK-Related_Protein"/>
</dbReference>
<dbReference type="PANTHER" id="PTHR12984:SF15">
    <property type="entry name" value="PROTEIN-ASSOCIATING WITH THE CARBOXYL-TERMINAL DOMAIN OF EZRIN"/>
    <property type="match status" value="1"/>
</dbReference>
<evidence type="ECO:0000259" key="1">
    <source>
        <dbReference type="PROSITE" id="PS50011"/>
    </source>
</evidence>
<protein>
    <submittedName>
        <fullName evidence="2">Protein-associating with the carboxyl-terminal domain of ezrin</fullName>
    </submittedName>
</protein>
<dbReference type="PROSITE" id="PS50011">
    <property type="entry name" value="PROTEIN_KINASE_DOM"/>
    <property type="match status" value="1"/>
</dbReference>
<reference evidence="2" key="1">
    <citation type="submission" date="2021-06" db="EMBL/GenBank/DDBJ databases">
        <title>Genome Sequence of Mortierella hyaline Strain SCG-10, a Cold-Adapted, Nitrate-Reducing Fungus Isolated from Soil in Minnesota, USA.</title>
        <authorList>
            <person name="Aldossari N."/>
        </authorList>
    </citation>
    <scope>NUCLEOTIDE SEQUENCE</scope>
    <source>
        <strain evidence="2">SCG-10</strain>
    </source>
</reference>
<keyword evidence="3" id="KW-1185">Reference proteome</keyword>
<evidence type="ECO:0000313" key="3">
    <source>
        <dbReference type="Proteomes" id="UP000707451"/>
    </source>
</evidence>